<dbReference type="InterPro" id="IPR053722">
    <property type="entry name" value="Curli_assembly_CsgC/AgfC"/>
</dbReference>
<sequence length="125" mass="12537">MIHPVLRLATLLGLGTLGLAGASATQSPEGFTCGIAADRNGGMLQVQGALVSPIAVSGEYRFSLRSSGGGGSSSISQGGAFTAAAGQQTTLGRVTLNADAGYQVEFTVSAAGKTFDCSQELVRQL</sequence>
<feature type="domain" description="CsgH-like" evidence="2">
    <location>
        <begin position="32"/>
        <end position="117"/>
    </location>
</feature>
<dbReference type="NCBIfam" id="NF041112">
    <property type="entry name" value="chap_CsgH_alph"/>
    <property type="match status" value="1"/>
</dbReference>
<keyword evidence="1" id="KW-0732">Signal</keyword>
<feature type="signal peptide" evidence="1">
    <location>
        <begin position="1"/>
        <end position="22"/>
    </location>
</feature>
<reference evidence="4" key="1">
    <citation type="journal article" date="2019" name="Int. J. Syst. Evol. Microbiol.">
        <title>The Global Catalogue of Microorganisms (GCM) 10K type strain sequencing project: providing services to taxonomists for standard genome sequencing and annotation.</title>
        <authorList>
            <consortium name="The Broad Institute Genomics Platform"/>
            <consortium name="The Broad Institute Genome Sequencing Center for Infectious Disease"/>
            <person name="Wu L."/>
            <person name="Ma J."/>
        </authorList>
    </citation>
    <scope>NUCLEOTIDE SEQUENCE [LARGE SCALE GENOMIC DNA]</scope>
    <source>
        <strain evidence="4">CCM 7427</strain>
    </source>
</reference>
<evidence type="ECO:0000313" key="3">
    <source>
        <dbReference type="EMBL" id="MFD2646567.1"/>
    </source>
</evidence>
<evidence type="ECO:0000313" key="4">
    <source>
        <dbReference type="Proteomes" id="UP001597521"/>
    </source>
</evidence>
<name>A0ABW5QFV8_9HYPH</name>
<accession>A0ABW5QFV8</accession>
<comment type="caution">
    <text evidence="3">The sequence shown here is derived from an EMBL/GenBank/DDBJ whole genome shotgun (WGS) entry which is preliminary data.</text>
</comment>
<dbReference type="Proteomes" id="UP001597521">
    <property type="component" value="Unassembled WGS sequence"/>
</dbReference>
<dbReference type="Pfam" id="PF21112">
    <property type="entry name" value="CsgH"/>
    <property type="match status" value="1"/>
</dbReference>
<dbReference type="InterPro" id="IPR048632">
    <property type="entry name" value="CsgH-like"/>
</dbReference>
<dbReference type="Gene3D" id="2.60.40.2420">
    <property type="match status" value="1"/>
</dbReference>
<protein>
    <submittedName>
        <fullName evidence="3">Curli-like amyloid fiber formation chaperone CsgH</fullName>
    </submittedName>
</protein>
<dbReference type="EMBL" id="JBHUNP010000001">
    <property type="protein sequence ID" value="MFD2646567.1"/>
    <property type="molecule type" value="Genomic_DNA"/>
</dbReference>
<evidence type="ECO:0000259" key="2">
    <source>
        <dbReference type="Pfam" id="PF21112"/>
    </source>
</evidence>
<organism evidence="3 4">
    <name type="scientific">Devosia albogilva</name>
    <dbReference type="NCBI Taxonomy" id="429726"/>
    <lineage>
        <taxon>Bacteria</taxon>
        <taxon>Pseudomonadati</taxon>
        <taxon>Pseudomonadota</taxon>
        <taxon>Alphaproteobacteria</taxon>
        <taxon>Hyphomicrobiales</taxon>
        <taxon>Devosiaceae</taxon>
        <taxon>Devosia</taxon>
    </lineage>
</organism>
<feature type="chain" id="PRO_5045498188" evidence="1">
    <location>
        <begin position="23"/>
        <end position="125"/>
    </location>
</feature>
<evidence type="ECO:0000256" key="1">
    <source>
        <dbReference type="SAM" id="SignalP"/>
    </source>
</evidence>
<keyword evidence="4" id="KW-1185">Reference proteome</keyword>
<dbReference type="RefSeq" id="WP_386831295.1">
    <property type="nucleotide sequence ID" value="NZ_JBHUNP010000001.1"/>
</dbReference>
<gene>
    <name evidence="3" type="primary">csgH</name>
    <name evidence="3" type="ORF">ACFSX5_02025</name>
</gene>
<proteinExistence type="predicted"/>
<dbReference type="InterPro" id="IPR047726">
    <property type="entry name" value="CsgH_dom"/>
</dbReference>